<accession>A0A232EDL5</accession>
<dbReference type="Proteomes" id="UP000215335">
    <property type="component" value="Unassembled WGS sequence"/>
</dbReference>
<organism evidence="1 2">
    <name type="scientific">Trichomalopsis sarcophagae</name>
    <dbReference type="NCBI Taxonomy" id="543379"/>
    <lineage>
        <taxon>Eukaryota</taxon>
        <taxon>Metazoa</taxon>
        <taxon>Ecdysozoa</taxon>
        <taxon>Arthropoda</taxon>
        <taxon>Hexapoda</taxon>
        <taxon>Insecta</taxon>
        <taxon>Pterygota</taxon>
        <taxon>Neoptera</taxon>
        <taxon>Endopterygota</taxon>
        <taxon>Hymenoptera</taxon>
        <taxon>Apocrita</taxon>
        <taxon>Proctotrupomorpha</taxon>
        <taxon>Chalcidoidea</taxon>
        <taxon>Pteromalidae</taxon>
        <taxon>Pteromalinae</taxon>
        <taxon>Trichomalopsis</taxon>
    </lineage>
</organism>
<gene>
    <name evidence="1" type="ORF">TSAR_004662</name>
</gene>
<evidence type="ECO:0000313" key="2">
    <source>
        <dbReference type="Proteomes" id="UP000215335"/>
    </source>
</evidence>
<protein>
    <submittedName>
        <fullName evidence="1">Uncharacterized protein</fullName>
    </submittedName>
</protein>
<dbReference type="EMBL" id="NNAY01006201">
    <property type="protein sequence ID" value="OXU16440.1"/>
    <property type="molecule type" value="Genomic_DNA"/>
</dbReference>
<comment type="caution">
    <text evidence="1">The sequence shown here is derived from an EMBL/GenBank/DDBJ whole genome shotgun (WGS) entry which is preliminary data.</text>
</comment>
<name>A0A232EDL5_9HYME</name>
<keyword evidence="2" id="KW-1185">Reference proteome</keyword>
<dbReference type="AlphaFoldDB" id="A0A232EDL5"/>
<reference evidence="1 2" key="1">
    <citation type="journal article" date="2017" name="Curr. Biol.">
        <title>The Evolution of Venom by Co-option of Single-Copy Genes.</title>
        <authorList>
            <person name="Martinson E.O."/>
            <person name="Mrinalini"/>
            <person name="Kelkar Y.D."/>
            <person name="Chang C.H."/>
            <person name="Werren J.H."/>
        </authorList>
    </citation>
    <scope>NUCLEOTIDE SEQUENCE [LARGE SCALE GENOMIC DNA]</scope>
    <source>
        <strain evidence="1 2">Alberta</strain>
        <tissue evidence="1">Whole body</tissue>
    </source>
</reference>
<evidence type="ECO:0000313" key="1">
    <source>
        <dbReference type="EMBL" id="OXU16440.1"/>
    </source>
</evidence>
<sequence length="25" mass="2982">MQISLQAPGRKIILSVRVWRKLFLK</sequence>
<proteinExistence type="predicted"/>